<evidence type="ECO:0000313" key="3">
    <source>
        <dbReference type="Proteomes" id="UP001596413"/>
    </source>
</evidence>
<feature type="domain" description="SGNH hydrolase-type esterase" evidence="1">
    <location>
        <begin position="5"/>
        <end position="199"/>
    </location>
</feature>
<sequence>MRIMFVGDSITIGSAGDHTWRYRLWRGLSRRTAVEVVGPRTALYDPATDAATSHAYADPAFPQQHLAGWGEGWLHMAPLIGPAVAAHRPDVLLVALGLIDLGFYTNAAQTTQNVHAFVTAARESNPRIRMAILPVLRNVVAANDPSFDAECAHFNDLLTKTLAELSTPTSPLTLVEPPTPWPYESATHDGTHLSPAGERVLADVFWRALEGDWGTSAPCR</sequence>
<comment type="caution">
    <text evidence="2">The sequence shown here is derived from an EMBL/GenBank/DDBJ whole genome shotgun (WGS) entry which is preliminary data.</text>
</comment>
<dbReference type="PANTHER" id="PTHR43784">
    <property type="entry name" value="GDSL-LIKE LIPASE/ACYLHYDROLASE, PUTATIVE (AFU_ORTHOLOGUE AFUA_2G00820)-RELATED"/>
    <property type="match status" value="1"/>
</dbReference>
<dbReference type="PANTHER" id="PTHR43784:SF2">
    <property type="entry name" value="GDSL-LIKE LIPASE_ACYLHYDROLASE, PUTATIVE (AFU_ORTHOLOGUE AFUA_2G00820)-RELATED"/>
    <property type="match status" value="1"/>
</dbReference>
<dbReference type="Pfam" id="PF13472">
    <property type="entry name" value="Lipase_GDSL_2"/>
    <property type="match status" value="1"/>
</dbReference>
<dbReference type="Proteomes" id="UP001596413">
    <property type="component" value="Unassembled WGS sequence"/>
</dbReference>
<keyword evidence="3" id="KW-1185">Reference proteome</keyword>
<organism evidence="2 3">
    <name type="scientific">Streptomyces polyrhachis</name>
    <dbReference type="NCBI Taxonomy" id="1282885"/>
    <lineage>
        <taxon>Bacteria</taxon>
        <taxon>Bacillati</taxon>
        <taxon>Actinomycetota</taxon>
        <taxon>Actinomycetes</taxon>
        <taxon>Kitasatosporales</taxon>
        <taxon>Streptomycetaceae</taxon>
        <taxon>Streptomyces</taxon>
    </lineage>
</organism>
<reference evidence="3" key="1">
    <citation type="journal article" date="2019" name="Int. J. Syst. Evol. Microbiol.">
        <title>The Global Catalogue of Microorganisms (GCM) 10K type strain sequencing project: providing services to taxonomists for standard genome sequencing and annotation.</title>
        <authorList>
            <consortium name="The Broad Institute Genomics Platform"/>
            <consortium name="The Broad Institute Genome Sequencing Center for Infectious Disease"/>
            <person name="Wu L."/>
            <person name="Ma J."/>
        </authorList>
    </citation>
    <scope>NUCLEOTIDE SEQUENCE [LARGE SCALE GENOMIC DNA]</scope>
    <source>
        <strain evidence="3">CGMCC 1.13681</strain>
    </source>
</reference>
<name>A0ABW2GF02_9ACTN</name>
<evidence type="ECO:0000313" key="2">
    <source>
        <dbReference type="EMBL" id="MFC7219187.1"/>
    </source>
</evidence>
<dbReference type="InterPro" id="IPR013830">
    <property type="entry name" value="SGNH_hydro"/>
</dbReference>
<dbReference type="SUPFAM" id="SSF52266">
    <property type="entry name" value="SGNH hydrolase"/>
    <property type="match status" value="1"/>
</dbReference>
<dbReference type="InterPro" id="IPR053140">
    <property type="entry name" value="GDSL_Rv0518-like"/>
</dbReference>
<dbReference type="RefSeq" id="WP_386414747.1">
    <property type="nucleotide sequence ID" value="NZ_JBHSZO010000018.1"/>
</dbReference>
<dbReference type="EMBL" id="JBHSZO010000018">
    <property type="protein sequence ID" value="MFC7219187.1"/>
    <property type="molecule type" value="Genomic_DNA"/>
</dbReference>
<evidence type="ECO:0000259" key="1">
    <source>
        <dbReference type="Pfam" id="PF13472"/>
    </source>
</evidence>
<gene>
    <name evidence="2" type="ORF">ACFQLX_13565</name>
</gene>
<protein>
    <submittedName>
        <fullName evidence="2">GDSL-type esterase/lipase family protein</fullName>
    </submittedName>
</protein>
<proteinExistence type="predicted"/>
<dbReference type="Gene3D" id="3.40.50.1110">
    <property type="entry name" value="SGNH hydrolase"/>
    <property type="match status" value="1"/>
</dbReference>
<dbReference type="InterPro" id="IPR036514">
    <property type="entry name" value="SGNH_hydro_sf"/>
</dbReference>
<accession>A0ABW2GF02</accession>